<sequence length="68" mass="8154">MKFKELQGKSDAELHKLLAQNREKLRDLNFRIAHKEVKNHQEYKVVRRQIARIKTMIKQRAIANKVSK</sequence>
<evidence type="ECO:0000256" key="3">
    <source>
        <dbReference type="ARBA" id="ARBA00023274"/>
    </source>
</evidence>
<proteinExistence type="inferred from homology"/>
<dbReference type="InterPro" id="IPR036049">
    <property type="entry name" value="Ribosomal_uL29_sf"/>
</dbReference>
<gene>
    <name evidence="4" type="ORF">S01H4_40050</name>
</gene>
<evidence type="ECO:0000313" key="4">
    <source>
        <dbReference type="EMBL" id="GAH03859.1"/>
    </source>
</evidence>
<dbReference type="GO" id="GO:0005840">
    <property type="term" value="C:ribosome"/>
    <property type="evidence" value="ECO:0007669"/>
    <property type="project" value="UniProtKB-KW"/>
</dbReference>
<organism evidence="4">
    <name type="scientific">marine sediment metagenome</name>
    <dbReference type="NCBI Taxonomy" id="412755"/>
    <lineage>
        <taxon>unclassified sequences</taxon>
        <taxon>metagenomes</taxon>
        <taxon>ecological metagenomes</taxon>
    </lineage>
</organism>
<evidence type="ECO:0000256" key="1">
    <source>
        <dbReference type="ARBA" id="ARBA00009254"/>
    </source>
</evidence>
<dbReference type="CDD" id="cd00427">
    <property type="entry name" value="Ribosomal_L29_HIP"/>
    <property type="match status" value="1"/>
</dbReference>
<dbReference type="AlphaFoldDB" id="X1DFM1"/>
<dbReference type="SUPFAM" id="SSF46561">
    <property type="entry name" value="Ribosomal protein L29 (L29p)"/>
    <property type="match status" value="1"/>
</dbReference>
<comment type="caution">
    <text evidence="4">The sequence shown here is derived from an EMBL/GenBank/DDBJ whole genome shotgun (WGS) entry which is preliminary data.</text>
</comment>
<name>X1DFM1_9ZZZZ</name>
<keyword evidence="2" id="KW-0689">Ribosomal protein</keyword>
<dbReference type="Pfam" id="PF00831">
    <property type="entry name" value="Ribosomal_L29"/>
    <property type="match status" value="1"/>
</dbReference>
<dbReference type="Gene3D" id="1.10.287.310">
    <property type="match status" value="1"/>
</dbReference>
<dbReference type="EMBL" id="BART01021770">
    <property type="protein sequence ID" value="GAH03859.1"/>
    <property type="molecule type" value="Genomic_DNA"/>
</dbReference>
<dbReference type="GO" id="GO:0006412">
    <property type="term" value="P:translation"/>
    <property type="evidence" value="ECO:0007669"/>
    <property type="project" value="InterPro"/>
</dbReference>
<comment type="similarity">
    <text evidence="1">Belongs to the universal ribosomal protein uL29 family.</text>
</comment>
<dbReference type="GO" id="GO:0003735">
    <property type="term" value="F:structural constituent of ribosome"/>
    <property type="evidence" value="ECO:0007669"/>
    <property type="project" value="InterPro"/>
</dbReference>
<evidence type="ECO:0000256" key="2">
    <source>
        <dbReference type="ARBA" id="ARBA00022980"/>
    </source>
</evidence>
<dbReference type="NCBIfam" id="TIGR00012">
    <property type="entry name" value="L29"/>
    <property type="match status" value="1"/>
</dbReference>
<evidence type="ECO:0008006" key="5">
    <source>
        <dbReference type="Google" id="ProtNLM"/>
    </source>
</evidence>
<protein>
    <recommendedName>
        <fullName evidence="5">50S ribosomal protein L29</fullName>
    </recommendedName>
</protein>
<dbReference type="HAMAP" id="MF_00374">
    <property type="entry name" value="Ribosomal_uL29"/>
    <property type="match status" value="1"/>
</dbReference>
<reference evidence="4" key="1">
    <citation type="journal article" date="2014" name="Front. Microbiol.">
        <title>High frequency of phylogenetically diverse reductive dehalogenase-homologous genes in deep subseafloor sedimentary metagenomes.</title>
        <authorList>
            <person name="Kawai M."/>
            <person name="Futagami T."/>
            <person name="Toyoda A."/>
            <person name="Takaki Y."/>
            <person name="Nishi S."/>
            <person name="Hori S."/>
            <person name="Arai W."/>
            <person name="Tsubouchi T."/>
            <person name="Morono Y."/>
            <person name="Uchiyama I."/>
            <person name="Ito T."/>
            <person name="Fujiyama A."/>
            <person name="Inagaki F."/>
            <person name="Takami H."/>
        </authorList>
    </citation>
    <scope>NUCLEOTIDE SEQUENCE</scope>
    <source>
        <strain evidence="4">Expedition CK06-06</strain>
    </source>
</reference>
<dbReference type="InterPro" id="IPR001854">
    <property type="entry name" value="Ribosomal_uL29"/>
</dbReference>
<keyword evidence="3" id="KW-0687">Ribonucleoprotein</keyword>
<accession>X1DFM1</accession>
<dbReference type="GO" id="GO:1990904">
    <property type="term" value="C:ribonucleoprotein complex"/>
    <property type="evidence" value="ECO:0007669"/>
    <property type="project" value="UniProtKB-KW"/>
</dbReference>